<evidence type="ECO:0000313" key="3">
    <source>
        <dbReference type="Proteomes" id="UP000295493"/>
    </source>
</evidence>
<dbReference type="GO" id="GO:0016491">
    <property type="term" value="F:oxidoreductase activity"/>
    <property type="evidence" value="ECO:0007669"/>
    <property type="project" value="InterPro"/>
</dbReference>
<dbReference type="InterPro" id="IPR000415">
    <property type="entry name" value="Nitroreductase-like"/>
</dbReference>
<dbReference type="PANTHER" id="PTHR23026:SF123">
    <property type="entry name" value="NAD(P)H NITROREDUCTASE RV3131-RELATED"/>
    <property type="match status" value="1"/>
</dbReference>
<dbReference type="AlphaFoldDB" id="A0A4R6FAG4"/>
<dbReference type="OrthoDB" id="9773807at2"/>
<dbReference type="SUPFAM" id="SSF55469">
    <property type="entry name" value="FMN-dependent nitroreductase-like"/>
    <property type="match status" value="1"/>
</dbReference>
<keyword evidence="3" id="KW-1185">Reference proteome</keyword>
<dbReference type="PANTHER" id="PTHR23026">
    <property type="entry name" value="NADPH NITROREDUCTASE"/>
    <property type="match status" value="1"/>
</dbReference>
<accession>A0A4R6FAG4</accession>
<reference evidence="2 3" key="1">
    <citation type="submission" date="2019-03" db="EMBL/GenBank/DDBJ databases">
        <title>Genomic Encyclopedia of Type Strains, Phase IV (KMG-IV): sequencing the most valuable type-strain genomes for metagenomic binning, comparative biology and taxonomic classification.</title>
        <authorList>
            <person name="Goeker M."/>
        </authorList>
    </citation>
    <scope>NUCLEOTIDE SEQUENCE [LARGE SCALE GENOMIC DNA]</scope>
    <source>
        <strain evidence="2 3">DSM 25059</strain>
    </source>
</reference>
<dbReference type="NCBIfam" id="TIGR02476">
    <property type="entry name" value="BluB"/>
    <property type="match status" value="1"/>
</dbReference>
<comment type="caution">
    <text evidence="2">The sequence shown here is derived from an EMBL/GenBank/DDBJ whole genome shotgun (WGS) entry which is preliminary data.</text>
</comment>
<dbReference type="InterPro" id="IPR012825">
    <property type="entry name" value="BluB"/>
</dbReference>
<feature type="domain" description="Nitroreductase" evidence="1">
    <location>
        <begin position="19"/>
        <end position="186"/>
    </location>
</feature>
<dbReference type="InterPro" id="IPR050627">
    <property type="entry name" value="Nitroreductase/BluB"/>
</dbReference>
<sequence>MTSEPVFDPAFREGFDQLLRWRRDVRHFRTTPVPETDLEAMFDAAALAPSVGNAQPWRFVRITSPALRMTLAAHVDEASAEAAAALPDAERAAAYRRLKLHGLREAPVLLAIFNDEAPIAGHGLGRATMAETLRYSTVMAIHTLWLAARVRGIGVGWVSILDPDYVTAQLDVPQSWSLIALLCIGYPEAPAATPELERRGWQARESIAERIFER</sequence>
<dbReference type="EMBL" id="SNWD01000020">
    <property type="protein sequence ID" value="TDN78086.1"/>
    <property type="molecule type" value="Genomic_DNA"/>
</dbReference>
<dbReference type="RefSeq" id="WP_133497094.1">
    <property type="nucleotide sequence ID" value="NZ_BMLU01000021.1"/>
</dbReference>
<dbReference type="Gene3D" id="3.40.109.10">
    <property type="entry name" value="NADH Oxidase"/>
    <property type="match status" value="1"/>
</dbReference>
<protein>
    <submittedName>
        <fullName evidence="2">Cob(II)yrinic acid a,c-diamide reductase</fullName>
    </submittedName>
</protein>
<organism evidence="2 3">
    <name type="scientific">Stakelama pacifica</name>
    <dbReference type="NCBI Taxonomy" id="517720"/>
    <lineage>
        <taxon>Bacteria</taxon>
        <taxon>Pseudomonadati</taxon>
        <taxon>Pseudomonadota</taxon>
        <taxon>Alphaproteobacteria</taxon>
        <taxon>Sphingomonadales</taxon>
        <taxon>Sphingomonadaceae</taxon>
        <taxon>Stakelama</taxon>
    </lineage>
</organism>
<gene>
    <name evidence="2" type="ORF">EV664_12021</name>
</gene>
<proteinExistence type="predicted"/>
<evidence type="ECO:0000259" key="1">
    <source>
        <dbReference type="Pfam" id="PF00881"/>
    </source>
</evidence>
<dbReference type="Pfam" id="PF00881">
    <property type="entry name" value="Nitroreductase"/>
    <property type="match status" value="1"/>
</dbReference>
<evidence type="ECO:0000313" key="2">
    <source>
        <dbReference type="EMBL" id="TDN78086.1"/>
    </source>
</evidence>
<dbReference type="Proteomes" id="UP000295493">
    <property type="component" value="Unassembled WGS sequence"/>
</dbReference>
<dbReference type="InterPro" id="IPR029479">
    <property type="entry name" value="Nitroreductase"/>
</dbReference>
<name>A0A4R6FAG4_9SPHN</name>